<evidence type="ECO:0000256" key="7">
    <source>
        <dbReference type="PROSITE-ProRule" id="PRU01091"/>
    </source>
</evidence>
<evidence type="ECO:0000256" key="5">
    <source>
        <dbReference type="ARBA" id="ARBA00023163"/>
    </source>
</evidence>
<keyword evidence="4 7" id="KW-0238">DNA-binding</keyword>
<reference evidence="10 11" key="1">
    <citation type="submission" date="2010-04" db="EMBL/GenBank/DDBJ databases">
        <authorList>
            <person name="Qin X."/>
            <person name="Bachman B."/>
            <person name="Battles P."/>
            <person name="Bell A."/>
            <person name="Bess C."/>
            <person name="Bickham C."/>
            <person name="Chaboub L."/>
            <person name="Chen D."/>
            <person name="Coyle M."/>
            <person name="Deiros D.R."/>
            <person name="Dinh H."/>
            <person name="Forbes L."/>
            <person name="Fowler G."/>
            <person name="Francisco L."/>
            <person name="Fu Q."/>
            <person name="Gubbala S."/>
            <person name="Hale W."/>
            <person name="Han Y."/>
            <person name="Hemphill L."/>
            <person name="Highlander S.K."/>
            <person name="Hirani K."/>
            <person name="Hogues M."/>
            <person name="Jackson L."/>
            <person name="Jakkamsetti A."/>
            <person name="Javaid M."/>
            <person name="Jiang H."/>
            <person name="Korchina V."/>
            <person name="Kovar C."/>
            <person name="Lara F."/>
            <person name="Lee S."/>
            <person name="Mata R."/>
            <person name="Mathew T."/>
            <person name="Moen C."/>
            <person name="Morales K."/>
            <person name="Munidasa M."/>
            <person name="Nazareth L."/>
            <person name="Ngo R."/>
            <person name="Nguyen L."/>
            <person name="Okwuonu G."/>
            <person name="Ongeri F."/>
            <person name="Patil S."/>
            <person name="Petrosino J."/>
            <person name="Pham C."/>
            <person name="Pham P."/>
            <person name="Pu L.-L."/>
            <person name="Puazo M."/>
            <person name="Raj R."/>
            <person name="Reid J."/>
            <person name="Rouhana J."/>
            <person name="Saada N."/>
            <person name="Shang Y."/>
            <person name="Simmons D."/>
            <person name="Thornton R."/>
            <person name="Warren J."/>
            <person name="Weissenberger G."/>
            <person name="Zhang J."/>
            <person name="Zhang L."/>
            <person name="Zhou C."/>
            <person name="Zhu D."/>
            <person name="Muzny D."/>
            <person name="Worley K."/>
            <person name="Gibbs R."/>
        </authorList>
    </citation>
    <scope>NUCLEOTIDE SEQUENCE [LARGE SCALE GENOMIC DNA]</scope>
    <source>
        <strain evidence="10 11">ATCC 49957</strain>
    </source>
</reference>
<keyword evidence="1 6" id="KW-0597">Phosphoprotein</keyword>
<evidence type="ECO:0000256" key="1">
    <source>
        <dbReference type="ARBA" id="ARBA00022553"/>
    </source>
</evidence>
<keyword evidence="3" id="KW-0805">Transcription regulation</keyword>
<dbReference type="HOGENOM" id="CLU_000445_30_1_5"/>
<evidence type="ECO:0000313" key="10">
    <source>
        <dbReference type="EMBL" id="EFH11417.1"/>
    </source>
</evidence>
<organism evidence="10 11">
    <name type="scientific">Pseudoroseomonas cervicalis ATCC 49957</name>
    <dbReference type="NCBI Taxonomy" id="525371"/>
    <lineage>
        <taxon>Bacteria</taxon>
        <taxon>Pseudomonadati</taxon>
        <taxon>Pseudomonadota</taxon>
        <taxon>Alphaproteobacteria</taxon>
        <taxon>Acetobacterales</taxon>
        <taxon>Roseomonadaceae</taxon>
        <taxon>Roseomonas</taxon>
    </lineage>
</organism>
<feature type="DNA-binding region" description="OmpR/PhoB-type" evidence="7">
    <location>
        <begin position="124"/>
        <end position="222"/>
    </location>
</feature>
<dbReference type="SUPFAM" id="SSF52172">
    <property type="entry name" value="CheY-like"/>
    <property type="match status" value="1"/>
</dbReference>
<keyword evidence="2" id="KW-0902">Two-component regulatory system</keyword>
<gene>
    <name evidence="10" type="primary">czcR</name>
    <name evidence="10" type="ORF">HMPREF0731_2363</name>
</gene>
<protein>
    <submittedName>
        <fullName evidence="10">Response regulator receiver domain protein</fullName>
    </submittedName>
</protein>
<evidence type="ECO:0000259" key="9">
    <source>
        <dbReference type="PROSITE" id="PS51755"/>
    </source>
</evidence>
<dbReference type="Gene3D" id="3.40.50.2300">
    <property type="match status" value="1"/>
</dbReference>
<evidence type="ECO:0000256" key="2">
    <source>
        <dbReference type="ARBA" id="ARBA00023012"/>
    </source>
</evidence>
<dbReference type="CDD" id="cd00383">
    <property type="entry name" value="trans_reg_C"/>
    <property type="match status" value="1"/>
</dbReference>
<dbReference type="RefSeq" id="WP_007006081.1">
    <property type="nucleotide sequence ID" value="NZ_GG770907.1"/>
</dbReference>
<feature type="modified residue" description="4-aspartylphosphate" evidence="6">
    <location>
        <position position="51"/>
    </location>
</feature>
<dbReference type="InterPro" id="IPR039420">
    <property type="entry name" value="WalR-like"/>
</dbReference>
<evidence type="ECO:0000256" key="4">
    <source>
        <dbReference type="ARBA" id="ARBA00023125"/>
    </source>
</evidence>
<dbReference type="GO" id="GO:0006355">
    <property type="term" value="P:regulation of DNA-templated transcription"/>
    <property type="evidence" value="ECO:0007669"/>
    <property type="project" value="InterPro"/>
</dbReference>
<dbReference type="InterPro" id="IPR011006">
    <property type="entry name" value="CheY-like_superfamily"/>
</dbReference>
<dbReference type="SMART" id="SM00448">
    <property type="entry name" value="REC"/>
    <property type="match status" value="1"/>
</dbReference>
<dbReference type="InterPro" id="IPR001789">
    <property type="entry name" value="Sig_transdc_resp-reg_receiver"/>
</dbReference>
<evidence type="ECO:0000256" key="3">
    <source>
        <dbReference type="ARBA" id="ARBA00023015"/>
    </source>
</evidence>
<dbReference type="InterPro" id="IPR001867">
    <property type="entry name" value="OmpR/PhoB-type_DNA-bd"/>
</dbReference>
<sequence>MHILLASSMGQNPELHRSLSQDGHGCDIAEPFAEAPSIAQHSGPYDVVVLDVADARLQAFAALREIRRRGLRMPVVIITNPISVEDEQTALNIGADDVLLRPVRAPVLIARMQAILRRGLGHTSSQLTCGNVVLDQARRTVSVDGRHVRITCREFDVLEMLMLRRGVLLTKEQFMSRAYGVEDGPDQRILDVFVCKLRRKLAAAGSAEIVRTIWGRGYVLEEPSMAELAAARARFQNGQPRLRRAHLAVEAGGMAVAV</sequence>
<keyword evidence="5" id="KW-0804">Transcription</keyword>
<dbReference type="InterPro" id="IPR016032">
    <property type="entry name" value="Sig_transdc_resp-reg_C-effctor"/>
</dbReference>
<dbReference type="Proteomes" id="UP000005324">
    <property type="component" value="Unassembled WGS sequence"/>
</dbReference>
<feature type="domain" description="OmpR/PhoB-type" evidence="9">
    <location>
        <begin position="124"/>
        <end position="222"/>
    </location>
</feature>
<dbReference type="GO" id="GO:0032993">
    <property type="term" value="C:protein-DNA complex"/>
    <property type="evidence" value="ECO:0007669"/>
    <property type="project" value="TreeGrafter"/>
</dbReference>
<dbReference type="PROSITE" id="PS50110">
    <property type="entry name" value="RESPONSE_REGULATORY"/>
    <property type="match status" value="1"/>
</dbReference>
<dbReference type="SMART" id="SM00862">
    <property type="entry name" value="Trans_reg_C"/>
    <property type="match status" value="1"/>
</dbReference>
<dbReference type="PROSITE" id="PS51755">
    <property type="entry name" value="OMPR_PHOB"/>
    <property type="match status" value="1"/>
</dbReference>
<evidence type="ECO:0000313" key="11">
    <source>
        <dbReference type="Proteomes" id="UP000005324"/>
    </source>
</evidence>
<accession>D5RMQ2</accession>
<dbReference type="OrthoDB" id="7251721at2"/>
<name>D5RMQ2_9PROT</name>
<dbReference type="EMBL" id="ADVL01000401">
    <property type="protein sequence ID" value="EFH11417.1"/>
    <property type="molecule type" value="Genomic_DNA"/>
</dbReference>
<dbReference type="Pfam" id="PF00486">
    <property type="entry name" value="Trans_reg_C"/>
    <property type="match status" value="1"/>
</dbReference>
<dbReference type="GO" id="GO:0000976">
    <property type="term" value="F:transcription cis-regulatory region binding"/>
    <property type="evidence" value="ECO:0007669"/>
    <property type="project" value="TreeGrafter"/>
</dbReference>
<dbReference type="GO" id="GO:0005829">
    <property type="term" value="C:cytosol"/>
    <property type="evidence" value="ECO:0007669"/>
    <property type="project" value="TreeGrafter"/>
</dbReference>
<dbReference type="GO" id="GO:0000156">
    <property type="term" value="F:phosphorelay response regulator activity"/>
    <property type="evidence" value="ECO:0007669"/>
    <property type="project" value="TreeGrafter"/>
</dbReference>
<feature type="domain" description="Response regulatory" evidence="8">
    <location>
        <begin position="1"/>
        <end position="116"/>
    </location>
</feature>
<proteinExistence type="predicted"/>
<evidence type="ECO:0000259" key="8">
    <source>
        <dbReference type="PROSITE" id="PS50110"/>
    </source>
</evidence>
<dbReference type="Gene3D" id="1.10.10.10">
    <property type="entry name" value="Winged helix-like DNA-binding domain superfamily/Winged helix DNA-binding domain"/>
    <property type="match status" value="1"/>
</dbReference>
<evidence type="ECO:0000256" key="6">
    <source>
        <dbReference type="PROSITE-ProRule" id="PRU00169"/>
    </source>
</evidence>
<keyword evidence="11" id="KW-1185">Reference proteome</keyword>
<dbReference type="InterPro" id="IPR036388">
    <property type="entry name" value="WH-like_DNA-bd_sf"/>
</dbReference>
<dbReference type="SUPFAM" id="SSF46894">
    <property type="entry name" value="C-terminal effector domain of the bipartite response regulators"/>
    <property type="match status" value="1"/>
</dbReference>
<dbReference type="PANTHER" id="PTHR48111">
    <property type="entry name" value="REGULATOR OF RPOS"/>
    <property type="match status" value="1"/>
</dbReference>
<dbReference type="PANTHER" id="PTHR48111:SF22">
    <property type="entry name" value="REGULATOR OF RPOS"/>
    <property type="match status" value="1"/>
</dbReference>
<dbReference type="AlphaFoldDB" id="D5RMQ2"/>
<comment type="caution">
    <text evidence="10">The sequence shown here is derived from an EMBL/GenBank/DDBJ whole genome shotgun (WGS) entry which is preliminary data.</text>
</comment>
<dbReference type="Pfam" id="PF00072">
    <property type="entry name" value="Response_reg"/>
    <property type="match status" value="1"/>
</dbReference>